<dbReference type="InterPro" id="IPR008514">
    <property type="entry name" value="T6SS_Hcp"/>
</dbReference>
<organism evidence="1 2">
    <name type="scientific">Roseateles amylovorans</name>
    <dbReference type="NCBI Taxonomy" id="2978473"/>
    <lineage>
        <taxon>Bacteria</taxon>
        <taxon>Pseudomonadati</taxon>
        <taxon>Pseudomonadota</taxon>
        <taxon>Betaproteobacteria</taxon>
        <taxon>Burkholderiales</taxon>
        <taxon>Sphaerotilaceae</taxon>
        <taxon>Roseateles</taxon>
    </lineage>
</organism>
<evidence type="ECO:0000313" key="2">
    <source>
        <dbReference type="Proteomes" id="UP001064933"/>
    </source>
</evidence>
<sequence>MMSVQPASRPASSPAAGPAPALVRHYLSLTAPDGRLLAGDSVVAGLRDWIELQACEWSQQVEPALPEAAALPSAFRLFKRMDRASTALLGALTRQLRLKAVIRVEGAAAAHYPLTLRLHDARLIDYQVTISQDGSSAAIQELLSLDFSRLEMDYRWEDGKTTSVQLQRPPGASLRAADGRRAAGVQAATAMAVGLSFPSARSSSPSSLSGAASPQALTAELLSDVMAHLATSQVGDRAAASADRAAWRLTDGPVTVQPLEQLWASWRRSAE</sequence>
<reference evidence="1" key="1">
    <citation type="submission" date="2022-10" db="EMBL/GenBank/DDBJ databases">
        <title>Characterization and whole genome sequencing of a new Roseateles species, isolated from fresh water.</title>
        <authorList>
            <person name="Guliayeva D.Y."/>
            <person name="Akhremchuk A.E."/>
            <person name="Sikolenko M.A."/>
            <person name="Valentovich L.N."/>
            <person name="Sidarenka A.V."/>
        </authorList>
    </citation>
    <scope>NUCLEOTIDE SEQUENCE</scope>
    <source>
        <strain evidence="1">BIM B-1768</strain>
    </source>
</reference>
<dbReference type="RefSeq" id="WP_261758332.1">
    <property type="nucleotide sequence ID" value="NZ_CP104562.2"/>
</dbReference>
<name>A0ABY6B1E1_9BURK</name>
<dbReference type="InterPro" id="IPR036624">
    <property type="entry name" value="Hcp1-lik_sf"/>
</dbReference>
<evidence type="ECO:0000313" key="1">
    <source>
        <dbReference type="EMBL" id="UXH78519.1"/>
    </source>
</evidence>
<keyword evidence="2" id="KW-1185">Reference proteome</keyword>
<accession>A0ABY6B1E1</accession>
<dbReference type="EMBL" id="CP104562">
    <property type="protein sequence ID" value="UXH78519.1"/>
    <property type="molecule type" value="Genomic_DNA"/>
</dbReference>
<dbReference type="Pfam" id="PF05638">
    <property type="entry name" value="T6SS_HCP"/>
    <property type="match status" value="1"/>
</dbReference>
<dbReference type="Gene3D" id="2.30.110.20">
    <property type="entry name" value="Hcp1-like"/>
    <property type="match status" value="1"/>
</dbReference>
<dbReference type="Proteomes" id="UP001064933">
    <property type="component" value="Chromosome"/>
</dbReference>
<dbReference type="SUPFAM" id="SSF141452">
    <property type="entry name" value="Hcp1-like"/>
    <property type="match status" value="1"/>
</dbReference>
<gene>
    <name evidence="1" type="ORF">N4261_00855</name>
</gene>
<protein>
    <submittedName>
        <fullName evidence="1">Type VI secretion system tube protein Hcp</fullName>
    </submittedName>
</protein>
<proteinExistence type="predicted"/>